<evidence type="ECO:0000313" key="10">
    <source>
        <dbReference type="Proteomes" id="UP001242010"/>
    </source>
</evidence>
<dbReference type="CDD" id="cd01991">
    <property type="entry name" value="Asn_synthase_B_C"/>
    <property type="match status" value="1"/>
</dbReference>
<reference evidence="10" key="1">
    <citation type="journal article" date="2023" name="Int. J. Syst. Evol. Microbiol.">
        <title>Mesoterricola silvestris gen. nov., sp. nov., Mesoterricola sediminis sp. nov., Geothrix oryzae sp. nov., Geothrix edaphica sp. nov., Geothrix rubra sp. nov., and Geothrix limicola sp. nov., six novel members of Acidobacteriota isolated from soils.</title>
        <authorList>
            <person name="Itoh H."/>
            <person name="Sugisawa Y."/>
            <person name="Mise K."/>
            <person name="Xu Z."/>
            <person name="Kuniyasu M."/>
            <person name="Ushijima N."/>
            <person name="Kawano K."/>
            <person name="Kobayashi E."/>
            <person name="Shiratori Y."/>
            <person name="Masuda Y."/>
            <person name="Senoo K."/>
        </authorList>
    </citation>
    <scope>NUCLEOTIDE SEQUENCE [LARGE SCALE GENOMIC DNA]</scope>
    <source>
        <strain evidence="10">Red222</strain>
    </source>
</reference>
<organism evidence="9 10">
    <name type="scientific">Geothrix oryzae</name>
    <dbReference type="NCBI Taxonomy" id="2927975"/>
    <lineage>
        <taxon>Bacteria</taxon>
        <taxon>Pseudomonadati</taxon>
        <taxon>Acidobacteriota</taxon>
        <taxon>Holophagae</taxon>
        <taxon>Holophagales</taxon>
        <taxon>Holophagaceae</taxon>
        <taxon>Geothrix</taxon>
    </lineage>
</organism>
<gene>
    <name evidence="9" type="ORF">GETHOR_21580</name>
</gene>
<dbReference type="InterPro" id="IPR014729">
    <property type="entry name" value="Rossmann-like_a/b/a_fold"/>
</dbReference>
<protein>
    <recommendedName>
        <fullName evidence="3">asparagine synthase (glutamine-hydrolyzing)</fullName>
        <ecNumber evidence="3">6.3.5.4</ecNumber>
    </recommendedName>
</protein>
<dbReference type="PROSITE" id="PS51278">
    <property type="entry name" value="GATASE_TYPE_2"/>
    <property type="match status" value="1"/>
</dbReference>
<evidence type="ECO:0000256" key="3">
    <source>
        <dbReference type="ARBA" id="ARBA00012737"/>
    </source>
</evidence>
<evidence type="ECO:0000256" key="5">
    <source>
        <dbReference type="ARBA" id="ARBA00022840"/>
    </source>
</evidence>
<dbReference type="InterPro" id="IPR033738">
    <property type="entry name" value="AsnB_N"/>
</dbReference>
<dbReference type="InterPro" id="IPR017932">
    <property type="entry name" value="GATase_2_dom"/>
</dbReference>
<sequence>MCGLTGYWDAKGRHASKASLDILAGMTGSLQHRGPDDEGHWQDPEAGVGLGFRRLSILDLSPEGHQPMQAHSGRHVMVFNGEIYNFQELRAELGDSWRGHSDSEVVLEAIERWGLETALARFNGMFAMALWDKNARVLSLARDPFGKKPLYYGWGDGVFLFGSELKALRRHPAFRPGLDREAMAAFLRFGYIPGPATIYRGIRKLPPGTFLRLGMPEPGQLPGPEVYWDSRAEAFRAREQGFGGSFQEATDELEALLLDATRRRCVADVPLGAFLSGGIDSSLVTALMQQGSHSPARTFTIGFEERDFDEAPYAKQVARHLGTEHTELYLASSEAREVIPLLPAVYDEPFADPSQIPTFLLSRMTRQHVTVALSGDGGDELFGGYDRYRVGQMLMGRFQRLPPALRRMAAWACGQIPGPGWDRTMGALLGPRWSSSRFQKLGRLMLPEGSQAVYRDMMSYWQAPERLLCLPSGLGAPVWRQDFLPADWEPVSRMMLTDTLTYLVDDILVKVDRASMANSLEVRNPLLDKRVFTFAWRLPLAFKLDGGQGKQVLKEILHRHVPRELVERKKMGFGVPLGSWLRGPLRPWAEALLRPDRLAEAGIAREGVDSAWQGFCQRGEPNQDRLWPLLVLLQWMESQGVSH</sequence>
<evidence type="ECO:0000256" key="6">
    <source>
        <dbReference type="ARBA" id="ARBA00022962"/>
    </source>
</evidence>
<keyword evidence="6" id="KW-0315">Glutamine amidotransferase</keyword>
<dbReference type="SUPFAM" id="SSF56235">
    <property type="entry name" value="N-terminal nucleophile aminohydrolases (Ntn hydrolases)"/>
    <property type="match status" value="1"/>
</dbReference>
<comment type="similarity">
    <text evidence="2">Belongs to the asparagine synthetase family.</text>
</comment>
<dbReference type="InterPro" id="IPR001962">
    <property type="entry name" value="Asn_synthase"/>
</dbReference>
<accession>A0ABN6V104</accession>
<evidence type="ECO:0000256" key="7">
    <source>
        <dbReference type="ARBA" id="ARBA00048741"/>
    </source>
</evidence>
<dbReference type="Pfam" id="PF13522">
    <property type="entry name" value="GATase_6"/>
    <property type="match status" value="1"/>
</dbReference>
<comment type="pathway">
    <text evidence="1">Amino-acid biosynthesis; L-asparagine biosynthesis; L-asparagine from L-aspartate (L-Gln route): step 1/1.</text>
</comment>
<dbReference type="PANTHER" id="PTHR43284">
    <property type="entry name" value="ASPARAGINE SYNTHETASE (GLUTAMINE-HYDROLYZING)"/>
    <property type="match status" value="1"/>
</dbReference>
<keyword evidence="4" id="KW-0547">Nucleotide-binding</keyword>
<dbReference type="EC" id="6.3.5.4" evidence="3"/>
<comment type="catalytic activity">
    <reaction evidence="7">
        <text>L-aspartate + L-glutamine + ATP + H2O = L-asparagine + L-glutamate + AMP + diphosphate + H(+)</text>
        <dbReference type="Rhea" id="RHEA:12228"/>
        <dbReference type="ChEBI" id="CHEBI:15377"/>
        <dbReference type="ChEBI" id="CHEBI:15378"/>
        <dbReference type="ChEBI" id="CHEBI:29985"/>
        <dbReference type="ChEBI" id="CHEBI:29991"/>
        <dbReference type="ChEBI" id="CHEBI:30616"/>
        <dbReference type="ChEBI" id="CHEBI:33019"/>
        <dbReference type="ChEBI" id="CHEBI:58048"/>
        <dbReference type="ChEBI" id="CHEBI:58359"/>
        <dbReference type="ChEBI" id="CHEBI:456215"/>
        <dbReference type="EC" id="6.3.5.4"/>
    </reaction>
</comment>
<evidence type="ECO:0000256" key="2">
    <source>
        <dbReference type="ARBA" id="ARBA00005752"/>
    </source>
</evidence>
<feature type="domain" description="Glutamine amidotransferase type-2" evidence="8">
    <location>
        <begin position="2"/>
        <end position="216"/>
    </location>
</feature>
<dbReference type="CDD" id="cd00712">
    <property type="entry name" value="AsnB"/>
    <property type="match status" value="1"/>
</dbReference>
<dbReference type="InterPro" id="IPR029055">
    <property type="entry name" value="Ntn_hydrolases_N"/>
</dbReference>
<evidence type="ECO:0000259" key="8">
    <source>
        <dbReference type="PROSITE" id="PS51278"/>
    </source>
</evidence>
<name>A0ABN6V104_9BACT</name>
<dbReference type="SUPFAM" id="SSF52402">
    <property type="entry name" value="Adenine nucleotide alpha hydrolases-like"/>
    <property type="match status" value="1"/>
</dbReference>
<dbReference type="Pfam" id="PF00733">
    <property type="entry name" value="Asn_synthase"/>
    <property type="match status" value="1"/>
</dbReference>
<dbReference type="RefSeq" id="WP_286353778.1">
    <property type="nucleotide sequence ID" value="NZ_AP027079.1"/>
</dbReference>
<dbReference type="NCBIfam" id="TIGR01536">
    <property type="entry name" value="asn_synth_AEB"/>
    <property type="match status" value="1"/>
</dbReference>
<dbReference type="Gene3D" id="3.40.50.620">
    <property type="entry name" value="HUPs"/>
    <property type="match status" value="1"/>
</dbReference>
<proteinExistence type="inferred from homology"/>
<dbReference type="InterPro" id="IPR006426">
    <property type="entry name" value="Asn_synth_AEB"/>
</dbReference>
<dbReference type="PANTHER" id="PTHR43284:SF1">
    <property type="entry name" value="ASPARAGINE SYNTHETASE"/>
    <property type="match status" value="1"/>
</dbReference>
<keyword evidence="5" id="KW-0067">ATP-binding</keyword>
<evidence type="ECO:0000256" key="1">
    <source>
        <dbReference type="ARBA" id="ARBA00005187"/>
    </source>
</evidence>
<evidence type="ECO:0000313" key="9">
    <source>
        <dbReference type="EMBL" id="BDU70057.1"/>
    </source>
</evidence>
<dbReference type="EMBL" id="AP027079">
    <property type="protein sequence ID" value="BDU70057.1"/>
    <property type="molecule type" value="Genomic_DNA"/>
</dbReference>
<dbReference type="PIRSF" id="PIRSF001589">
    <property type="entry name" value="Asn_synthetase_glu-h"/>
    <property type="match status" value="1"/>
</dbReference>
<evidence type="ECO:0000256" key="4">
    <source>
        <dbReference type="ARBA" id="ARBA00022741"/>
    </source>
</evidence>
<keyword evidence="10" id="KW-1185">Reference proteome</keyword>
<dbReference type="Proteomes" id="UP001242010">
    <property type="component" value="Chromosome"/>
</dbReference>
<dbReference type="InterPro" id="IPR051786">
    <property type="entry name" value="ASN_synthetase/amidase"/>
</dbReference>
<dbReference type="Gene3D" id="3.60.20.10">
    <property type="entry name" value="Glutamine Phosphoribosylpyrophosphate, subunit 1, domain 1"/>
    <property type="match status" value="1"/>
</dbReference>